<reference evidence="3" key="1">
    <citation type="journal article" date="2019" name="Int. J. Syst. Evol. Microbiol.">
        <title>The Global Catalogue of Microorganisms (GCM) 10K type strain sequencing project: providing services to taxonomists for standard genome sequencing and annotation.</title>
        <authorList>
            <consortium name="The Broad Institute Genomics Platform"/>
            <consortium name="The Broad Institute Genome Sequencing Center for Infectious Disease"/>
            <person name="Wu L."/>
            <person name="Ma J."/>
        </authorList>
    </citation>
    <scope>NUCLEOTIDE SEQUENCE [LARGE SCALE GENOMIC DNA]</scope>
    <source>
        <strain evidence="3">JCM 17926</strain>
    </source>
</reference>
<dbReference type="Proteomes" id="UP001500552">
    <property type="component" value="Unassembled WGS sequence"/>
</dbReference>
<proteinExistence type="predicted"/>
<evidence type="ECO:0000313" key="2">
    <source>
        <dbReference type="EMBL" id="GAA4430122.1"/>
    </source>
</evidence>
<comment type="caution">
    <text evidence="2">The sequence shown here is derived from an EMBL/GenBank/DDBJ whole genome shotgun (WGS) entry which is preliminary data.</text>
</comment>
<dbReference type="NCBIfam" id="TIGR04183">
    <property type="entry name" value="Por_Secre_tail"/>
    <property type="match status" value="1"/>
</dbReference>
<dbReference type="Pfam" id="PF18962">
    <property type="entry name" value="Por_Secre_tail"/>
    <property type="match status" value="1"/>
</dbReference>
<dbReference type="EMBL" id="BAABHC010000006">
    <property type="protein sequence ID" value="GAA4430122.1"/>
    <property type="molecule type" value="Genomic_DNA"/>
</dbReference>
<protein>
    <recommendedName>
        <fullName evidence="1">Secretion system C-terminal sorting domain-containing protein</fullName>
    </recommendedName>
</protein>
<evidence type="ECO:0000313" key="3">
    <source>
        <dbReference type="Proteomes" id="UP001500552"/>
    </source>
</evidence>
<organism evidence="2 3">
    <name type="scientific">Pontibacter saemangeumensis</name>
    <dbReference type="NCBI Taxonomy" id="1084525"/>
    <lineage>
        <taxon>Bacteria</taxon>
        <taxon>Pseudomonadati</taxon>
        <taxon>Bacteroidota</taxon>
        <taxon>Cytophagia</taxon>
        <taxon>Cytophagales</taxon>
        <taxon>Hymenobacteraceae</taxon>
        <taxon>Pontibacter</taxon>
    </lineage>
</organism>
<dbReference type="InterPro" id="IPR026444">
    <property type="entry name" value="Secre_tail"/>
</dbReference>
<accession>A0ABP8LIR3</accession>
<gene>
    <name evidence="2" type="ORF">GCM10023188_16390</name>
</gene>
<evidence type="ECO:0000259" key="1">
    <source>
        <dbReference type="Pfam" id="PF18962"/>
    </source>
</evidence>
<name>A0ABP8LIR3_9BACT</name>
<sequence length="268" mass="29246">MGENVTEDFNLDDGGFTSDDFVWNASEGYWEAIIDRPISRSEPDTYTITSGVYTITEDGYVNYGFIFSGPNRIGISIIDANTGEVLAGCDPTGGILYNDQRGYFITCLRFPYPGTDDDLYAGREIQFVTTFHVYGRGFTRGRSIIYDNFSVGGSATEVGGASALLSNATSRSLLQKKGLSQATGELADFTLYPNPVNDRATLSFDKQLSVSAVLSLIRADGVLLRTLKLEKGAVTTQLDLSSEKPGLYIVTLQDASGRRTVSKLFKYD</sequence>
<keyword evidence="3" id="KW-1185">Reference proteome</keyword>
<feature type="domain" description="Secretion system C-terminal sorting" evidence="1">
    <location>
        <begin position="191"/>
        <end position="264"/>
    </location>
</feature>